<dbReference type="PANTHER" id="PTHR36513">
    <property type="entry name" value="ABC TRANSMEMBRANE TYPE-1 DOMAIN-CONTAINING PROTEIN"/>
    <property type="match status" value="1"/>
</dbReference>
<keyword evidence="1" id="KW-0812">Transmembrane</keyword>
<dbReference type="KEGG" id="yag:AABB28_05845"/>
<dbReference type="InterPro" id="IPR029058">
    <property type="entry name" value="AB_hydrolase_fold"/>
</dbReference>
<organism evidence="2 3">
    <name type="scientific">Yoonia algicola</name>
    <dbReference type="NCBI Taxonomy" id="3137368"/>
    <lineage>
        <taxon>Bacteria</taxon>
        <taxon>Pseudomonadati</taxon>
        <taxon>Pseudomonadota</taxon>
        <taxon>Alphaproteobacteria</taxon>
        <taxon>Rhodobacterales</taxon>
        <taxon>Paracoccaceae</taxon>
        <taxon>Yoonia</taxon>
    </lineage>
</organism>
<accession>A0AAN0NJQ7</accession>
<evidence type="ECO:0000313" key="3">
    <source>
        <dbReference type="Proteomes" id="UP001451782"/>
    </source>
</evidence>
<proteinExistence type="predicted"/>
<name>A0AAN0NJQ7_9RHOB</name>
<evidence type="ECO:0000313" key="2">
    <source>
        <dbReference type="EMBL" id="WZU64799.1"/>
    </source>
</evidence>
<keyword evidence="3" id="KW-1185">Reference proteome</keyword>
<dbReference type="Pfam" id="PF05990">
    <property type="entry name" value="DUF900"/>
    <property type="match status" value="1"/>
</dbReference>
<dbReference type="AlphaFoldDB" id="A0AAN0NJQ7"/>
<dbReference type="Proteomes" id="UP001451782">
    <property type="component" value="Chromosome"/>
</dbReference>
<gene>
    <name evidence="2" type="ORF">AABB28_05845</name>
</gene>
<dbReference type="Gene3D" id="3.40.50.1820">
    <property type="entry name" value="alpha/beta hydrolase"/>
    <property type="match status" value="1"/>
</dbReference>
<feature type="transmembrane region" description="Helical" evidence="1">
    <location>
        <begin position="20"/>
        <end position="37"/>
    </location>
</feature>
<sequence>MMGHGTAPANEMTNAGPLRARLIMVGISLAILILSGCSPRGYFEAFSPQTAPLATQTIFVATQRDGPSLLALSGDRVRTLRYGRIDVSIPAEHEVGQIEWARDGEGFGVAGAWSYPEASGFRRAIQTQPGASDDVIVVFVPGYNMTLAEATYRQAQIAHDYQMTGPQVLFAWPSAAEPLGYIYDRDSAIFARDALEGLLADLGRQQDRRILLVGHSMGGQLVTETLRQMSIGGNTALNGRLEGVVLLSPDIDVDVFQTQLDRIDPLPDPFVIVVSQRDRALRLSARLSGQTQRLGSIEDIRRLAAYRVTIVDLGEIRGNGDNDHLIPATSPVAISLLRGLRENGLPAPPPDDGAIQAVQVVLRLPE</sequence>
<dbReference type="GO" id="GO:0016787">
    <property type="term" value="F:hydrolase activity"/>
    <property type="evidence" value="ECO:0007669"/>
    <property type="project" value="UniProtKB-KW"/>
</dbReference>
<dbReference type="EMBL" id="CP151762">
    <property type="protein sequence ID" value="WZU64799.1"/>
    <property type="molecule type" value="Genomic_DNA"/>
</dbReference>
<dbReference type="RefSeq" id="WP_342071156.1">
    <property type="nucleotide sequence ID" value="NZ_CP151762.1"/>
</dbReference>
<keyword evidence="1" id="KW-0472">Membrane</keyword>
<dbReference type="PANTHER" id="PTHR36513:SF1">
    <property type="entry name" value="TRANSMEMBRANE PROTEIN"/>
    <property type="match status" value="1"/>
</dbReference>
<keyword evidence="2" id="KW-0378">Hydrolase</keyword>
<reference evidence="2 3" key="1">
    <citation type="submission" date="2024-04" db="EMBL/GenBank/DDBJ databases">
        <title>Phylogenomic analyses of a clade within the roseobacter group suggest taxonomic reassignments of species of the genera Aestuariivita, Citreicella, Loktanella, Nautella, Pelagibaca, Ruegeria, Thalassobius, Thiobacimonas and Tropicibacter, and the proposal o.</title>
        <authorList>
            <person name="Jeon C.O."/>
        </authorList>
    </citation>
    <scope>NUCLEOTIDE SEQUENCE [LARGE SCALE GENOMIC DNA]</scope>
    <source>
        <strain evidence="2 3">G8-12</strain>
    </source>
</reference>
<dbReference type="SUPFAM" id="SSF53474">
    <property type="entry name" value="alpha/beta-Hydrolases"/>
    <property type="match status" value="1"/>
</dbReference>
<keyword evidence="1" id="KW-1133">Transmembrane helix</keyword>
<dbReference type="InterPro" id="IPR010297">
    <property type="entry name" value="DUF900_hydrolase"/>
</dbReference>
<evidence type="ECO:0000256" key="1">
    <source>
        <dbReference type="SAM" id="Phobius"/>
    </source>
</evidence>
<protein>
    <submittedName>
        <fullName evidence="2">Alpha/beta fold hydrolase</fullName>
    </submittedName>
</protein>